<organism evidence="1 2">
    <name type="scientific">Haloferax sulfurifontis</name>
    <dbReference type="NCBI Taxonomy" id="255616"/>
    <lineage>
        <taxon>Archaea</taxon>
        <taxon>Methanobacteriati</taxon>
        <taxon>Methanobacteriota</taxon>
        <taxon>Stenosarchaea group</taxon>
        <taxon>Halobacteria</taxon>
        <taxon>Halobacteriales</taxon>
        <taxon>Haloferacaceae</taxon>
        <taxon>Haloferax</taxon>
    </lineage>
</organism>
<comment type="caution">
    <text evidence="1">The sequence shown here is derived from an EMBL/GenBank/DDBJ whole genome shotgun (WGS) entry which is preliminary data.</text>
</comment>
<protein>
    <submittedName>
        <fullName evidence="1">Uncharacterized protein</fullName>
    </submittedName>
</protein>
<accession>A0A830EB42</accession>
<proteinExistence type="predicted"/>
<dbReference type="Proteomes" id="UP000646833">
    <property type="component" value="Unassembled WGS sequence"/>
</dbReference>
<dbReference type="EMBL" id="BMCI01000008">
    <property type="protein sequence ID" value="GGC71294.1"/>
    <property type="molecule type" value="Genomic_DNA"/>
</dbReference>
<reference evidence="1" key="2">
    <citation type="submission" date="2020-09" db="EMBL/GenBank/DDBJ databases">
        <authorList>
            <person name="Sun Q."/>
            <person name="Sedlacek I."/>
        </authorList>
    </citation>
    <scope>NUCLEOTIDE SEQUENCE</scope>
    <source>
        <strain evidence="1">CCM 7217</strain>
    </source>
</reference>
<evidence type="ECO:0000313" key="1">
    <source>
        <dbReference type="EMBL" id="GGC71294.1"/>
    </source>
</evidence>
<reference evidence="1" key="1">
    <citation type="journal article" date="2014" name="Int. J. Syst. Evol. Microbiol.">
        <title>Complete genome sequence of Corynebacterium casei LMG S-19264T (=DSM 44701T), isolated from a smear-ripened cheese.</title>
        <authorList>
            <consortium name="US DOE Joint Genome Institute (JGI-PGF)"/>
            <person name="Walter F."/>
            <person name="Albersmeier A."/>
            <person name="Kalinowski J."/>
            <person name="Ruckert C."/>
        </authorList>
    </citation>
    <scope>NUCLEOTIDE SEQUENCE</scope>
    <source>
        <strain evidence="1">CCM 7217</strain>
    </source>
</reference>
<gene>
    <name evidence="1" type="ORF">GCM10007209_36550</name>
</gene>
<name>A0A830EB42_9EURY</name>
<evidence type="ECO:0000313" key="2">
    <source>
        <dbReference type="Proteomes" id="UP000646833"/>
    </source>
</evidence>
<sequence>MWNDTEHMISRSVTVEDIDELFLRWNDHLNASALYRQALRDEMQLRDVEPHKLRAQLTEARELGYSLDEIATMTSRYADLQALVYDHTE</sequence>
<dbReference type="AlphaFoldDB" id="A0A830EB42"/>